<keyword evidence="3" id="KW-0808">Transferase</keyword>
<reference evidence="4" key="1">
    <citation type="journal article" date="2019" name="Int. J. Syst. Evol. Microbiol.">
        <title>The Global Catalogue of Microorganisms (GCM) 10K type strain sequencing project: providing services to taxonomists for standard genome sequencing and annotation.</title>
        <authorList>
            <consortium name="The Broad Institute Genomics Platform"/>
            <consortium name="The Broad Institute Genome Sequencing Center for Infectious Disease"/>
            <person name="Wu L."/>
            <person name="Ma J."/>
        </authorList>
    </citation>
    <scope>NUCLEOTIDE SEQUENCE [LARGE SCALE GENOMIC DNA]</scope>
    <source>
        <strain evidence="4">CGMCC 1.15790</strain>
    </source>
</reference>
<feature type="domain" description="YtxK-like N-terminal helical" evidence="2">
    <location>
        <begin position="10"/>
        <end position="88"/>
    </location>
</feature>
<dbReference type="EMBL" id="JBHSPF010000059">
    <property type="protein sequence ID" value="MFC5629480.1"/>
    <property type="molecule type" value="Genomic_DNA"/>
</dbReference>
<dbReference type="SUPFAM" id="SSF53335">
    <property type="entry name" value="S-adenosyl-L-methionine-dependent methyltransferases"/>
    <property type="match status" value="1"/>
</dbReference>
<comment type="caution">
    <text evidence="3">The sequence shown here is derived from an EMBL/GenBank/DDBJ whole genome shotgun (WGS) entry which is preliminary data.</text>
</comment>
<name>A0ABW0U9G6_9BACI</name>
<dbReference type="InterPro" id="IPR048375">
    <property type="entry name" value="YtxK-like_N"/>
</dbReference>
<dbReference type="GO" id="GO:0008168">
    <property type="term" value="F:methyltransferase activity"/>
    <property type="evidence" value="ECO:0007669"/>
    <property type="project" value="UniProtKB-KW"/>
</dbReference>
<dbReference type="PANTHER" id="PTHR41313:SF1">
    <property type="entry name" value="DNA METHYLASE ADENINE-SPECIFIC DOMAIN-CONTAINING PROTEIN"/>
    <property type="match status" value="1"/>
</dbReference>
<dbReference type="PANTHER" id="PTHR41313">
    <property type="entry name" value="ADENINE-SPECIFIC METHYLTRANSFERASE"/>
    <property type="match status" value="1"/>
</dbReference>
<dbReference type="RefSeq" id="WP_270897204.1">
    <property type="nucleotide sequence ID" value="NZ_JBHSPF010000059.1"/>
</dbReference>
<evidence type="ECO:0000313" key="4">
    <source>
        <dbReference type="Proteomes" id="UP001596143"/>
    </source>
</evidence>
<dbReference type="InterPro" id="IPR052933">
    <property type="entry name" value="DNA_Protect_Modify"/>
</dbReference>
<dbReference type="Gene3D" id="1.10.150.470">
    <property type="match status" value="1"/>
</dbReference>
<feature type="domain" description="DNA methylase adenine-specific" evidence="1">
    <location>
        <begin position="99"/>
        <end position="292"/>
    </location>
</feature>
<evidence type="ECO:0000259" key="1">
    <source>
        <dbReference type="Pfam" id="PF02384"/>
    </source>
</evidence>
<gene>
    <name evidence="3" type="ORF">ACFPTR_11515</name>
</gene>
<dbReference type="Pfam" id="PF02384">
    <property type="entry name" value="N6_Mtase"/>
    <property type="match status" value="1"/>
</dbReference>
<dbReference type="Pfam" id="PF21106">
    <property type="entry name" value="YtxK_like"/>
    <property type="match status" value="1"/>
</dbReference>
<evidence type="ECO:0000313" key="3">
    <source>
        <dbReference type="EMBL" id="MFC5629480.1"/>
    </source>
</evidence>
<keyword evidence="3" id="KW-0489">Methyltransferase</keyword>
<dbReference type="InterPro" id="IPR029063">
    <property type="entry name" value="SAM-dependent_MTases_sf"/>
</dbReference>
<evidence type="ECO:0000259" key="2">
    <source>
        <dbReference type="Pfam" id="PF21106"/>
    </source>
</evidence>
<dbReference type="Proteomes" id="UP001596143">
    <property type="component" value="Unassembled WGS sequence"/>
</dbReference>
<sequence length="332" mass="37663">MNVEPVTKVEKLFEWIDEMALAIQKHKDITYLEALAETGENLLDLEIKQSLPFEEKKKLEQQLKEEIPKEVQKEDVRKSFQLAVIKGMKEAVQPHHAMTPDAVALFIGYLAQKLTAQKDTLTVLDPAVGSANLLSAVLNQLSQTVVGYGVEVDETLLHIAYVLSELQEHHVDLFHQDSIEELAVPPVDVVVSDLPIGYYPKDDVAESFQLKAETNRSYVHYLMIEKTLQHVKDGGFLLLLIPNTMFEMDGNDRLQKYIKEHAFTLGLLQLPASMFTSEQFGKSIWMLQKKGEGVKQPNQALLAELPSFSRYEALLDMTKQIDKWLKDQGFAK</sequence>
<accession>A0ABW0U9G6</accession>
<dbReference type="InterPro" id="IPR016843">
    <property type="entry name" value="S-AdoMet-dep_Ade-MeTrfase_prd"/>
</dbReference>
<dbReference type="InterPro" id="IPR003356">
    <property type="entry name" value="DNA_methylase_A-5"/>
</dbReference>
<dbReference type="GO" id="GO:0032259">
    <property type="term" value="P:methylation"/>
    <property type="evidence" value="ECO:0007669"/>
    <property type="project" value="UniProtKB-KW"/>
</dbReference>
<organism evidence="3 4">
    <name type="scientific">Aliibacillus thermotolerans</name>
    <dbReference type="NCBI Taxonomy" id="1834418"/>
    <lineage>
        <taxon>Bacteria</taxon>
        <taxon>Bacillati</taxon>
        <taxon>Bacillota</taxon>
        <taxon>Bacilli</taxon>
        <taxon>Bacillales</taxon>
        <taxon>Bacillaceae</taxon>
        <taxon>Aliibacillus</taxon>
    </lineage>
</organism>
<dbReference type="PIRSF" id="PIRSF026567">
    <property type="entry name" value="Adenine_mtase_bact_prd"/>
    <property type="match status" value="1"/>
</dbReference>
<protein>
    <submittedName>
        <fullName evidence="3">Class I SAM-dependent methyltransferase</fullName>
    </submittedName>
</protein>
<proteinExistence type="predicted"/>
<dbReference type="Gene3D" id="3.40.50.150">
    <property type="entry name" value="Vaccinia Virus protein VP39"/>
    <property type="match status" value="1"/>
</dbReference>
<keyword evidence="4" id="KW-1185">Reference proteome</keyword>